<dbReference type="Proteomes" id="UP000519897">
    <property type="component" value="Unassembled WGS sequence"/>
</dbReference>
<reference evidence="2 3" key="1">
    <citation type="submission" date="2020-08" db="EMBL/GenBank/DDBJ databases">
        <title>Genomic Encyclopedia of Type Strains, Phase IV (KMG-IV): sequencing the most valuable type-strain genomes for metagenomic binning, comparative biology and taxonomic classification.</title>
        <authorList>
            <person name="Goeker M."/>
        </authorList>
    </citation>
    <scope>NUCLEOTIDE SEQUENCE [LARGE SCALE GENOMIC DNA]</scope>
    <source>
        <strain evidence="2 3">DSM 29514</strain>
    </source>
</reference>
<dbReference type="RefSeq" id="WP_165136358.1">
    <property type="nucleotide sequence ID" value="NZ_CP049250.1"/>
</dbReference>
<dbReference type="EMBL" id="JACIEC010000001">
    <property type="protein sequence ID" value="MBB4142513.1"/>
    <property type="molecule type" value="Genomic_DNA"/>
</dbReference>
<feature type="region of interest" description="Disordered" evidence="1">
    <location>
        <begin position="1"/>
        <end position="61"/>
    </location>
</feature>
<gene>
    <name evidence="2" type="ORF">GGQ72_001012</name>
</gene>
<accession>A0A7W6PPH6</accession>
<feature type="compositionally biased region" description="Polar residues" evidence="1">
    <location>
        <begin position="1"/>
        <end position="15"/>
    </location>
</feature>
<name>A0A7W6PPH6_9HYPH</name>
<evidence type="ECO:0000256" key="1">
    <source>
        <dbReference type="SAM" id="MobiDB-lite"/>
    </source>
</evidence>
<sequence length="61" mass="6576">MTDQGKTKATATESATGLHRSAKAEETRTENLKGSDLRKGAERVEERSRSSDGKSPGDKQV</sequence>
<organism evidence="2 3">
    <name type="scientific">Rhizobium rhizoryzae</name>
    <dbReference type="NCBI Taxonomy" id="451876"/>
    <lineage>
        <taxon>Bacteria</taxon>
        <taxon>Pseudomonadati</taxon>
        <taxon>Pseudomonadota</taxon>
        <taxon>Alphaproteobacteria</taxon>
        <taxon>Hyphomicrobiales</taxon>
        <taxon>Rhizobiaceae</taxon>
        <taxon>Rhizobium/Agrobacterium group</taxon>
        <taxon>Rhizobium</taxon>
    </lineage>
</organism>
<dbReference type="AlphaFoldDB" id="A0A7W6PPH6"/>
<proteinExistence type="predicted"/>
<comment type="caution">
    <text evidence="2">The sequence shown here is derived from an EMBL/GenBank/DDBJ whole genome shotgun (WGS) entry which is preliminary data.</text>
</comment>
<keyword evidence="3" id="KW-1185">Reference proteome</keyword>
<evidence type="ECO:0000313" key="3">
    <source>
        <dbReference type="Proteomes" id="UP000519897"/>
    </source>
</evidence>
<evidence type="ECO:0000313" key="2">
    <source>
        <dbReference type="EMBL" id="MBB4142513.1"/>
    </source>
</evidence>
<protein>
    <submittedName>
        <fullName evidence="2">Uncharacterized protein</fullName>
    </submittedName>
</protein>
<feature type="compositionally biased region" description="Basic and acidic residues" evidence="1">
    <location>
        <begin position="22"/>
        <end position="61"/>
    </location>
</feature>